<dbReference type="InterPro" id="IPR016181">
    <property type="entry name" value="Acyl_CoA_acyltransferase"/>
</dbReference>
<dbReference type="RefSeq" id="WP_148939599.1">
    <property type="nucleotide sequence ID" value="NZ_VTEI01000004.1"/>
</dbReference>
<dbReference type="Pfam" id="PF13302">
    <property type="entry name" value="Acetyltransf_3"/>
    <property type="match status" value="1"/>
</dbReference>
<feature type="domain" description="N-acetyltransferase" evidence="1">
    <location>
        <begin position="8"/>
        <end position="174"/>
    </location>
</feature>
<comment type="caution">
    <text evidence="2">The sequence shown here is derived from an EMBL/GenBank/DDBJ whole genome shotgun (WGS) entry which is preliminary data.</text>
</comment>
<name>A0A5D4NTP4_9BACI</name>
<dbReference type="InterPro" id="IPR051531">
    <property type="entry name" value="N-acetyltransferase"/>
</dbReference>
<dbReference type="EMBL" id="VTEI01000004">
    <property type="protein sequence ID" value="TYS16984.1"/>
    <property type="molecule type" value="Genomic_DNA"/>
</dbReference>
<keyword evidence="2" id="KW-0808">Transferase</keyword>
<organism evidence="2 3">
    <name type="scientific">Rossellomorea vietnamensis</name>
    <dbReference type="NCBI Taxonomy" id="218284"/>
    <lineage>
        <taxon>Bacteria</taxon>
        <taxon>Bacillati</taxon>
        <taxon>Bacillota</taxon>
        <taxon>Bacilli</taxon>
        <taxon>Bacillales</taxon>
        <taxon>Bacillaceae</taxon>
        <taxon>Rossellomorea</taxon>
    </lineage>
</organism>
<protein>
    <submittedName>
        <fullName evidence="2">GNAT family N-acetyltransferase</fullName>
    </submittedName>
</protein>
<dbReference type="Gene3D" id="3.40.630.30">
    <property type="match status" value="1"/>
</dbReference>
<dbReference type="PROSITE" id="PS51186">
    <property type="entry name" value="GNAT"/>
    <property type="match status" value="1"/>
</dbReference>
<dbReference type="PANTHER" id="PTHR43792:SF1">
    <property type="entry name" value="N-ACETYLTRANSFERASE DOMAIN-CONTAINING PROTEIN"/>
    <property type="match status" value="1"/>
</dbReference>
<proteinExistence type="predicted"/>
<dbReference type="SUPFAM" id="SSF55729">
    <property type="entry name" value="Acyl-CoA N-acyltransferases (Nat)"/>
    <property type="match status" value="1"/>
</dbReference>
<dbReference type="AlphaFoldDB" id="A0A5D4NTP4"/>
<evidence type="ECO:0000313" key="3">
    <source>
        <dbReference type="Proteomes" id="UP000322267"/>
    </source>
</evidence>
<dbReference type="OrthoDB" id="9798081at2"/>
<reference evidence="2 3" key="1">
    <citation type="submission" date="2019-08" db="EMBL/GenBank/DDBJ databases">
        <title>Bacillus genomes from the desert of Cuatro Cienegas, Coahuila.</title>
        <authorList>
            <person name="Olmedo-Alvarez G."/>
        </authorList>
    </citation>
    <scope>NUCLEOTIDE SEQUENCE [LARGE SCALE GENOMIC DNA]</scope>
    <source>
        <strain evidence="2 3">CH34_1T</strain>
    </source>
</reference>
<dbReference type="InterPro" id="IPR000182">
    <property type="entry name" value="GNAT_dom"/>
</dbReference>
<dbReference type="GO" id="GO:0016747">
    <property type="term" value="F:acyltransferase activity, transferring groups other than amino-acyl groups"/>
    <property type="evidence" value="ECO:0007669"/>
    <property type="project" value="InterPro"/>
</dbReference>
<evidence type="ECO:0000259" key="1">
    <source>
        <dbReference type="PROSITE" id="PS51186"/>
    </source>
</evidence>
<gene>
    <name evidence="2" type="ORF">FZC78_10150</name>
</gene>
<dbReference type="Proteomes" id="UP000322267">
    <property type="component" value="Unassembled WGS sequence"/>
</dbReference>
<dbReference type="PANTHER" id="PTHR43792">
    <property type="entry name" value="GNAT FAMILY, PUTATIVE (AFU_ORTHOLOGUE AFUA_3G00765)-RELATED-RELATED"/>
    <property type="match status" value="1"/>
</dbReference>
<accession>A0A5D4NTP4</accession>
<sequence>MAIQSERLVFRPYTDKDFNFLVTLLSDPEMMRFIGNGSTRDDQGSKEFLAWIYRTYEAGENLGLQILLRKEDGLPIGHAGLVPQKIEGVNELEIGYWIARKYWGNGYATEAAAALLEHGRSTLGIQRFISLIQPGNTTSAQVAQKIGMLVEKEIVLGGKDVNVFSTISNRKAANHT</sequence>
<evidence type="ECO:0000313" key="2">
    <source>
        <dbReference type="EMBL" id="TYS16984.1"/>
    </source>
</evidence>